<evidence type="ECO:0000313" key="1">
    <source>
        <dbReference type="EMBL" id="KAL1226949.1"/>
    </source>
</evidence>
<keyword evidence="1" id="KW-0418">Kinase</keyword>
<dbReference type="EMBL" id="JBEUSY010000554">
    <property type="protein sequence ID" value="KAL1226949.1"/>
    <property type="molecule type" value="Genomic_DNA"/>
</dbReference>
<protein>
    <submittedName>
        <fullName evidence="1">D-glycero-alpha-D-manno-heptose 7-phosphate kinase</fullName>
    </submittedName>
</protein>
<organism evidence="1 2">
    <name type="scientific">Trichinella spiralis</name>
    <name type="common">Trichina worm</name>
    <dbReference type="NCBI Taxonomy" id="6334"/>
    <lineage>
        <taxon>Eukaryota</taxon>
        <taxon>Metazoa</taxon>
        <taxon>Ecdysozoa</taxon>
        <taxon>Nematoda</taxon>
        <taxon>Enoplea</taxon>
        <taxon>Dorylaimia</taxon>
        <taxon>Trichinellida</taxon>
        <taxon>Trichinellidae</taxon>
        <taxon>Trichinella</taxon>
    </lineage>
</organism>
<comment type="caution">
    <text evidence="1">The sequence shown here is derived from an EMBL/GenBank/DDBJ whole genome shotgun (WGS) entry which is preliminary data.</text>
</comment>
<keyword evidence="2" id="KW-1185">Reference proteome</keyword>
<accession>A0ABR3K1G3</accession>
<reference evidence="1 2" key="1">
    <citation type="submission" date="2024-07" db="EMBL/GenBank/DDBJ databases">
        <title>Enhanced genomic and transcriptomic resources for Trichinella pseudospiralis and T. spiralis underpin the discovery of pronounced molecular differences between stages and species.</title>
        <authorList>
            <person name="Pasi K.K."/>
            <person name="La Rosa G."/>
            <person name="Gomez-Morales M.A."/>
            <person name="Tosini F."/>
            <person name="Sumanam S."/>
            <person name="Young N.D."/>
            <person name="Chang B.C."/>
            <person name="Robin G.B."/>
        </authorList>
    </citation>
    <scope>NUCLEOTIDE SEQUENCE [LARGE SCALE GENOMIC DNA]</scope>
    <source>
        <strain evidence="1">ISS534</strain>
    </source>
</reference>
<keyword evidence="1" id="KW-0808">Transferase</keyword>
<dbReference type="GO" id="GO:0016301">
    <property type="term" value="F:kinase activity"/>
    <property type="evidence" value="ECO:0007669"/>
    <property type="project" value="UniProtKB-KW"/>
</dbReference>
<gene>
    <name evidence="1" type="ORF">TSPI_06805</name>
</gene>
<dbReference type="Proteomes" id="UP001558632">
    <property type="component" value="Unassembled WGS sequence"/>
</dbReference>
<evidence type="ECO:0000313" key="2">
    <source>
        <dbReference type="Proteomes" id="UP001558632"/>
    </source>
</evidence>
<proteinExistence type="predicted"/>
<name>A0ABR3K1G3_TRISP</name>
<sequence>MTYRVESVEERSVHSLHGLEEYSRPKGKKMQSKKNFSYCFKEATRLKFPPIRFYATPTIVLFTNARPHHATRTAETEPLIWVKALLSGHELNFPSPVTQSWLKQSRLSTGLVNDTLAKVRIVTYHCLFRIDA</sequence>